<comment type="caution">
    <text evidence="2">The sequence shown here is derived from an EMBL/GenBank/DDBJ whole genome shotgun (WGS) entry which is preliminary data.</text>
</comment>
<keyword evidence="3" id="KW-1185">Reference proteome</keyword>
<dbReference type="AlphaFoldDB" id="A0A830G645"/>
<proteinExistence type="predicted"/>
<evidence type="ECO:0000313" key="3">
    <source>
        <dbReference type="Proteomes" id="UP000614609"/>
    </source>
</evidence>
<reference evidence="2" key="1">
    <citation type="journal article" date="2014" name="Int. J. Syst. Evol. Microbiol.">
        <title>Complete genome sequence of Corynebacterium casei LMG S-19264T (=DSM 44701T), isolated from a smear-ripened cheese.</title>
        <authorList>
            <consortium name="US DOE Joint Genome Institute (JGI-PGF)"/>
            <person name="Walter F."/>
            <person name="Albersmeier A."/>
            <person name="Kalinowski J."/>
            <person name="Ruckert C."/>
        </authorList>
    </citation>
    <scope>NUCLEOTIDE SEQUENCE</scope>
    <source>
        <strain evidence="2">JCM 16108</strain>
    </source>
</reference>
<feature type="compositionally biased region" description="Polar residues" evidence="1">
    <location>
        <begin position="31"/>
        <end position="54"/>
    </location>
</feature>
<evidence type="ECO:0000256" key="1">
    <source>
        <dbReference type="SAM" id="MobiDB-lite"/>
    </source>
</evidence>
<evidence type="ECO:0000313" key="2">
    <source>
        <dbReference type="EMBL" id="GGM77095.1"/>
    </source>
</evidence>
<accession>A0A830G645</accession>
<organism evidence="2 3">
    <name type="scientific">Halarchaeum rubridurum</name>
    <dbReference type="NCBI Taxonomy" id="489911"/>
    <lineage>
        <taxon>Archaea</taxon>
        <taxon>Methanobacteriati</taxon>
        <taxon>Methanobacteriota</taxon>
        <taxon>Stenosarchaea group</taxon>
        <taxon>Halobacteria</taxon>
        <taxon>Halobacteriales</taxon>
        <taxon>Halobacteriaceae</taxon>
    </lineage>
</organism>
<protein>
    <submittedName>
        <fullName evidence="2">Uncharacterized protein</fullName>
    </submittedName>
</protein>
<gene>
    <name evidence="2" type="ORF">GCM10009017_28510</name>
</gene>
<feature type="region of interest" description="Disordered" evidence="1">
    <location>
        <begin position="31"/>
        <end position="60"/>
    </location>
</feature>
<dbReference type="EMBL" id="BMOO01000015">
    <property type="protein sequence ID" value="GGM77095.1"/>
    <property type="molecule type" value="Genomic_DNA"/>
</dbReference>
<sequence>MTDCWNSPSYTKALTRPDTDSIDTINSQSKKYIHSNTGGSKQGWASSTDSSTCCGLNKVV</sequence>
<name>A0A830G645_9EURY</name>
<dbReference type="Proteomes" id="UP000614609">
    <property type="component" value="Unassembled WGS sequence"/>
</dbReference>
<reference evidence="2" key="2">
    <citation type="submission" date="2020-09" db="EMBL/GenBank/DDBJ databases">
        <authorList>
            <person name="Sun Q."/>
            <person name="Ohkuma M."/>
        </authorList>
    </citation>
    <scope>NUCLEOTIDE SEQUENCE</scope>
    <source>
        <strain evidence="2">JCM 16108</strain>
    </source>
</reference>